<dbReference type="AlphaFoldDB" id="A0A9N9HFS2"/>
<comment type="caution">
    <text evidence="1">The sequence shown here is derived from an EMBL/GenBank/DDBJ whole genome shotgun (WGS) entry which is preliminary data.</text>
</comment>
<accession>A0A9N9HFS2</accession>
<keyword evidence="2" id="KW-1185">Reference proteome</keyword>
<dbReference type="Proteomes" id="UP000789831">
    <property type="component" value="Unassembled WGS sequence"/>
</dbReference>
<proteinExistence type="predicted"/>
<organism evidence="1 2">
    <name type="scientific">Ambispora gerdemannii</name>
    <dbReference type="NCBI Taxonomy" id="144530"/>
    <lineage>
        <taxon>Eukaryota</taxon>
        <taxon>Fungi</taxon>
        <taxon>Fungi incertae sedis</taxon>
        <taxon>Mucoromycota</taxon>
        <taxon>Glomeromycotina</taxon>
        <taxon>Glomeromycetes</taxon>
        <taxon>Archaeosporales</taxon>
        <taxon>Ambisporaceae</taxon>
        <taxon>Ambispora</taxon>
    </lineage>
</organism>
<evidence type="ECO:0000313" key="1">
    <source>
        <dbReference type="EMBL" id="CAG8682130.1"/>
    </source>
</evidence>
<evidence type="ECO:0000313" key="2">
    <source>
        <dbReference type="Proteomes" id="UP000789831"/>
    </source>
</evidence>
<dbReference type="EMBL" id="CAJVPL010010831">
    <property type="protein sequence ID" value="CAG8682130.1"/>
    <property type="molecule type" value="Genomic_DNA"/>
</dbReference>
<name>A0A9N9HFS2_9GLOM</name>
<sequence>NLEASSDVLNKDLNTLTHIIKKVSKESEGEEHNGTVTGECSETEHIRIEVDYLDMGDFVENEIQELTIESQIDGVANVAYRTQLLVNMDAAITQSKMAKEIANLIVAEIEGGDDYS</sequence>
<feature type="non-terminal residue" evidence="1">
    <location>
        <position position="1"/>
    </location>
</feature>
<gene>
    <name evidence="1" type="ORF">AGERDE_LOCUS12716</name>
</gene>
<protein>
    <submittedName>
        <fullName evidence="1">2885_t:CDS:1</fullName>
    </submittedName>
</protein>
<dbReference type="OrthoDB" id="2443264at2759"/>
<reference evidence="1" key="1">
    <citation type="submission" date="2021-06" db="EMBL/GenBank/DDBJ databases">
        <authorList>
            <person name="Kallberg Y."/>
            <person name="Tangrot J."/>
            <person name="Rosling A."/>
        </authorList>
    </citation>
    <scope>NUCLEOTIDE SEQUENCE</scope>
    <source>
        <strain evidence="1">MT106</strain>
    </source>
</reference>